<evidence type="ECO:0000313" key="1">
    <source>
        <dbReference type="EMBL" id="CAD8106992.1"/>
    </source>
</evidence>
<proteinExistence type="predicted"/>
<organism evidence="1 2">
    <name type="scientific">Paramecium sonneborni</name>
    <dbReference type="NCBI Taxonomy" id="65129"/>
    <lineage>
        <taxon>Eukaryota</taxon>
        <taxon>Sar</taxon>
        <taxon>Alveolata</taxon>
        <taxon>Ciliophora</taxon>
        <taxon>Intramacronucleata</taxon>
        <taxon>Oligohymenophorea</taxon>
        <taxon>Peniculida</taxon>
        <taxon>Parameciidae</taxon>
        <taxon>Paramecium</taxon>
    </lineage>
</organism>
<name>A0A8S1PV97_9CILI</name>
<comment type="caution">
    <text evidence="1">The sequence shown here is derived from an EMBL/GenBank/DDBJ whole genome shotgun (WGS) entry which is preliminary data.</text>
</comment>
<sequence length="103" mass="12852">MDELRKLRRTYAYQNAIYRLNKVKKKILKHSEKQKDRSNLEWDTTEDRYFNQFQSIIYEKKQMRMDNFRKYSKTKIVINYKLKIIGLSNPHVTTIYWRKLEKI</sequence>
<accession>A0A8S1PV97</accession>
<gene>
    <name evidence="1" type="ORF">PSON_ATCC_30995.1.T0880056</name>
</gene>
<protein>
    <submittedName>
        <fullName evidence="1">Uncharacterized protein</fullName>
    </submittedName>
</protein>
<keyword evidence="2" id="KW-1185">Reference proteome</keyword>
<dbReference type="EMBL" id="CAJJDN010000088">
    <property type="protein sequence ID" value="CAD8106992.1"/>
    <property type="molecule type" value="Genomic_DNA"/>
</dbReference>
<dbReference type="Proteomes" id="UP000692954">
    <property type="component" value="Unassembled WGS sequence"/>
</dbReference>
<evidence type="ECO:0000313" key="2">
    <source>
        <dbReference type="Proteomes" id="UP000692954"/>
    </source>
</evidence>
<dbReference type="AlphaFoldDB" id="A0A8S1PV97"/>
<reference evidence="1" key="1">
    <citation type="submission" date="2021-01" db="EMBL/GenBank/DDBJ databases">
        <authorList>
            <consortium name="Genoscope - CEA"/>
            <person name="William W."/>
        </authorList>
    </citation>
    <scope>NUCLEOTIDE SEQUENCE</scope>
</reference>